<keyword evidence="7" id="KW-1185">Reference proteome</keyword>
<keyword evidence="4" id="KW-1133">Transmembrane helix</keyword>
<dbReference type="SMART" id="SM00563">
    <property type="entry name" value="PlsC"/>
    <property type="match status" value="1"/>
</dbReference>
<evidence type="ECO:0000256" key="2">
    <source>
        <dbReference type="ARBA" id="ARBA00022679"/>
    </source>
</evidence>
<evidence type="ECO:0000256" key="4">
    <source>
        <dbReference type="SAM" id="Phobius"/>
    </source>
</evidence>
<proteinExistence type="inferred from homology"/>
<evidence type="ECO:0000313" key="7">
    <source>
        <dbReference type="Proteomes" id="UP001383192"/>
    </source>
</evidence>
<dbReference type="InterPro" id="IPR032098">
    <property type="entry name" value="Acyltransf_C"/>
</dbReference>
<dbReference type="Proteomes" id="UP001383192">
    <property type="component" value="Unassembled WGS sequence"/>
</dbReference>
<dbReference type="Pfam" id="PF16076">
    <property type="entry name" value="Acyltransf_C"/>
    <property type="match status" value="1"/>
</dbReference>
<feature type="transmembrane region" description="Helical" evidence="4">
    <location>
        <begin position="26"/>
        <end position="49"/>
    </location>
</feature>
<dbReference type="GO" id="GO:0005783">
    <property type="term" value="C:endoplasmic reticulum"/>
    <property type="evidence" value="ECO:0007669"/>
    <property type="project" value="TreeGrafter"/>
</dbReference>
<dbReference type="SUPFAM" id="SSF69593">
    <property type="entry name" value="Glycerol-3-phosphate (1)-acyltransferase"/>
    <property type="match status" value="1"/>
</dbReference>
<organism evidence="6 7">
    <name type="scientific">Paramarasmius palmivorus</name>
    <dbReference type="NCBI Taxonomy" id="297713"/>
    <lineage>
        <taxon>Eukaryota</taxon>
        <taxon>Fungi</taxon>
        <taxon>Dikarya</taxon>
        <taxon>Basidiomycota</taxon>
        <taxon>Agaricomycotina</taxon>
        <taxon>Agaricomycetes</taxon>
        <taxon>Agaricomycetidae</taxon>
        <taxon>Agaricales</taxon>
        <taxon>Marasmiineae</taxon>
        <taxon>Marasmiaceae</taxon>
        <taxon>Paramarasmius</taxon>
    </lineage>
</organism>
<reference evidence="6 7" key="1">
    <citation type="submission" date="2024-01" db="EMBL/GenBank/DDBJ databases">
        <title>A draft genome for a cacao thread blight-causing isolate of Paramarasmius palmivorus.</title>
        <authorList>
            <person name="Baruah I.K."/>
            <person name="Bukari Y."/>
            <person name="Amoako-Attah I."/>
            <person name="Meinhardt L.W."/>
            <person name="Bailey B.A."/>
            <person name="Cohen S.P."/>
        </authorList>
    </citation>
    <scope>NUCLEOTIDE SEQUENCE [LARGE SCALE GENOMIC DNA]</scope>
    <source>
        <strain evidence="6 7">GH-12</strain>
    </source>
</reference>
<keyword evidence="4" id="KW-0812">Transmembrane</keyword>
<dbReference type="AlphaFoldDB" id="A0AAW0E197"/>
<dbReference type="CDD" id="cd07990">
    <property type="entry name" value="LPLAT_LCLAT1-like"/>
    <property type="match status" value="1"/>
</dbReference>
<dbReference type="PANTHER" id="PTHR10983:SF16">
    <property type="entry name" value="LYSOCARDIOLIPIN ACYLTRANSFERASE 1"/>
    <property type="match status" value="1"/>
</dbReference>
<evidence type="ECO:0000256" key="3">
    <source>
        <dbReference type="ARBA" id="ARBA00023315"/>
    </source>
</evidence>
<keyword evidence="3" id="KW-0012">Acyltransferase</keyword>
<dbReference type="InterPro" id="IPR002123">
    <property type="entry name" value="Plipid/glycerol_acylTrfase"/>
</dbReference>
<dbReference type="Pfam" id="PF01553">
    <property type="entry name" value="Acyltransferase"/>
    <property type="match status" value="1"/>
</dbReference>
<dbReference type="GO" id="GO:0016746">
    <property type="term" value="F:acyltransferase activity"/>
    <property type="evidence" value="ECO:0007669"/>
    <property type="project" value="UniProtKB-KW"/>
</dbReference>
<dbReference type="GO" id="GO:0036149">
    <property type="term" value="P:phosphatidylinositol acyl-chain remodeling"/>
    <property type="evidence" value="ECO:0007669"/>
    <property type="project" value="TreeGrafter"/>
</dbReference>
<comment type="similarity">
    <text evidence="1">Belongs to the 1-acyl-sn-glycerol-3-phosphate acyltransferase family.</text>
</comment>
<accession>A0AAW0E197</accession>
<keyword evidence="2" id="KW-0808">Transferase</keyword>
<sequence>MTASPPLFGIPISHRPSTPLKQKFKALAFFVIFNVACLMINGAQFVFLLPLRLLPFTWSRKLYNEGIRYTKGAFGCLLILVCQLFAPSKLEITFETKGKGAFKKSEIDDIVVKNKKGEVVSLNLPDKFVYIANHQVYADWWYAWCFLYYIGRGVHEHVYITLKKSLRWVPIVGWGMQFFDFIFLARSWASDRAELARHLSAIGRAAEKEDHPLAFVLYPEGTLVSKDTRPISRKFADKMGISDMTNILLPRSTGLLYSLRSLAPRVKDLRLIDVTMVYPGIPPLGYGQSYYTLRSIFFDGVPPPTIHMHLRMFDVSKDVPIGNLSATNPSVIPDEKSQNHTVEVEIPEDERSTFDTWLRDLWTEKDASISMFLDTGKFCRASPPPVDIPLRLHRKREILDCFAFFLPLVLAYAVRKVLQ</sequence>
<gene>
    <name evidence="6" type="ORF">VNI00_001404</name>
</gene>
<protein>
    <recommendedName>
        <fullName evidence="5">Phospholipid/glycerol acyltransferase domain-containing protein</fullName>
    </recommendedName>
</protein>
<feature type="domain" description="Phospholipid/glycerol acyltransferase" evidence="5">
    <location>
        <begin position="128"/>
        <end position="256"/>
    </location>
</feature>
<evidence type="ECO:0000313" key="6">
    <source>
        <dbReference type="EMBL" id="KAK7058780.1"/>
    </source>
</evidence>
<dbReference type="PANTHER" id="PTHR10983">
    <property type="entry name" value="1-ACYLGLYCEROL-3-PHOSPHATE ACYLTRANSFERASE-RELATED"/>
    <property type="match status" value="1"/>
</dbReference>
<evidence type="ECO:0000256" key="1">
    <source>
        <dbReference type="ARBA" id="ARBA00008655"/>
    </source>
</evidence>
<evidence type="ECO:0000259" key="5">
    <source>
        <dbReference type="SMART" id="SM00563"/>
    </source>
</evidence>
<dbReference type="EMBL" id="JAYKXP010000004">
    <property type="protein sequence ID" value="KAK7058780.1"/>
    <property type="molecule type" value="Genomic_DNA"/>
</dbReference>
<keyword evidence="4" id="KW-0472">Membrane</keyword>
<comment type="caution">
    <text evidence="6">The sequence shown here is derived from an EMBL/GenBank/DDBJ whole genome shotgun (WGS) entry which is preliminary data.</text>
</comment>
<name>A0AAW0E197_9AGAR</name>